<dbReference type="InterPro" id="IPR020846">
    <property type="entry name" value="MFS_dom"/>
</dbReference>
<feature type="transmembrane region" description="Helical" evidence="7">
    <location>
        <begin position="358"/>
        <end position="377"/>
    </location>
</feature>
<dbReference type="GO" id="GO:0022857">
    <property type="term" value="F:transmembrane transporter activity"/>
    <property type="evidence" value="ECO:0007669"/>
    <property type="project" value="InterPro"/>
</dbReference>
<evidence type="ECO:0000256" key="2">
    <source>
        <dbReference type="ARBA" id="ARBA00022475"/>
    </source>
</evidence>
<protein>
    <submittedName>
        <fullName evidence="9">MFS transporter, DHA1 family, inner membrane transport protein</fullName>
    </submittedName>
</protein>
<feature type="transmembrane region" description="Helical" evidence="7">
    <location>
        <begin position="236"/>
        <end position="254"/>
    </location>
</feature>
<dbReference type="PROSITE" id="PS50850">
    <property type="entry name" value="MFS"/>
    <property type="match status" value="1"/>
</dbReference>
<keyword evidence="4 7" id="KW-1133">Transmembrane helix</keyword>
<accession>A0A1I2IQV3</accession>
<comment type="subcellular location">
    <subcellularLocation>
        <location evidence="1">Cell membrane</location>
        <topology evidence="1">Multi-pass membrane protein</topology>
    </subcellularLocation>
</comment>
<feature type="region of interest" description="Disordered" evidence="6">
    <location>
        <begin position="384"/>
        <end position="426"/>
    </location>
</feature>
<feature type="compositionally biased region" description="Low complexity" evidence="6">
    <location>
        <begin position="385"/>
        <end position="413"/>
    </location>
</feature>
<dbReference type="AlphaFoldDB" id="A0A1I2IQV3"/>
<dbReference type="InterPro" id="IPR011701">
    <property type="entry name" value="MFS"/>
</dbReference>
<dbReference type="PANTHER" id="PTHR43124:SF3">
    <property type="entry name" value="CHLORAMPHENICOL EFFLUX PUMP RV0191"/>
    <property type="match status" value="1"/>
</dbReference>
<dbReference type="InterPro" id="IPR050189">
    <property type="entry name" value="MFS_Efflux_Transporters"/>
</dbReference>
<dbReference type="Pfam" id="PF07690">
    <property type="entry name" value="MFS_1"/>
    <property type="match status" value="1"/>
</dbReference>
<dbReference type="STRING" id="380248.SAMN05216251_114137"/>
<organism evidence="9 10">
    <name type="scientific">Actinacidiphila alni</name>
    <dbReference type="NCBI Taxonomy" id="380248"/>
    <lineage>
        <taxon>Bacteria</taxon>
        <taxon>Bacillati</taxon>
        <taxon>Actinomycetota</taxon>
        <taxon>Actinomycetes</taxon>
        <taxon>Kitasatosporales</taxon>
        <taxon>Streptomycetaceae</taxon>
        <taxon>Actinacidiphila</taxon>
    </lineage>
</organism>
<feature type="transmembrane region" description="Helical" evidence="7">
    <location>
        <begin position="129"/>
        <end position="150"/>
    </location>
</feature>
<evidence type="ECO:0000256" key="3">
    <source>
        <dbReference type="ARBA" id="ARBA00022692"/>
    </source>
</evidence>
<reference evidence="9 10" key="1">
    <citation type="submission" date="2016-10" db="EMBL/GenBank/DDBJ databases">
        <authorList>
            <person name="de Groot N.N."/>
        </authorList>
    </citation>
    <scope>NUCLEOTIDE SEQUENCE [LARGE SCALE GENOMIC DNA]</scope>
    <source>
        <strain evidence="9 10">CGMCC 4.3510</strain>
    </source>
</reference>
<dbReference type="Gene3D" id="1.20.1250.20">
    <property type="entry name" value="MFS general substrate transporter like domains"/>
    <property type="match status" value="2"/>
</dbReference>
<feature type="transmembrane region" description="Helical" evidence="7">
    <location>
        <begin position="330"/>
        <end position="352"/>
    </location>
</feature>
<evidence type="ECO:0000256" key="1">
    <source>
        <dbReference type="ARBA" id="ARBA00004651"/>
    </source>
</evidence>
<evidence type="ECO:0000256" key="6">
    <source>
        <dbReference type="SAM" id="MobiDB-lite"/>
    </source>
</evidence>
<proteinExistence type="predicted"/>
<keyword evidence="3 7" id="KW-0812">Transmembrane</keyword>
<gene>
    <name evidence="9" type="ORF">SAMN05216251_114137</name>
</gene>
<evidence type="ECO:0000256" key="7">
    <source>
        <dbReference type="SAM" id="Phobius"/>
    </source>
</evidence>
<dbReference type="GO" id="GO:0005886">
    <property type="term" value="C:plasma membrane"/>
    <property type="evidence" value="ECO:0007669"/>
    <property type="project" value="UniProtKB-SubCell"/>
</dbReference>
<dbReference type="EMBL" id="FONG01000014">
    <property type="protein sequence ID" value="SFF44659.1"/>
    <property type="molecule type" value="Genomic_DNA"/>
</dbReference>
<feature type="transmembrane region" description="Helical" evidence="7">
    <location>
        <begin position="266"/>
        <end position="284"/>
    </location>
</feature>
<evidence type="ECO:0000313" key="10">
    <source>
        <dbReference type="Proteomes" id="UP000199323"/>
    </source>
</evidence>
<dbReference type="CDD" id="cd17324">
    <property type="entry name" value="MFS_NepI_like"/>
    <property type="match status" value="1"/>
</dbReference>
<keyword evidence="10" id="KW-1185">Reference proteome</keyword>
<dbReference type="SUPFAM" id="SSF103473">
    <property type="entry name" value="MFS general substrate transporter"/>
    <property type="match status" value="1"/>
</dbReference>
<dbReference type="PANTHER" id="PTHR43124">
    <property type="entry name" value="PURINE EFFLUX PUMP PBUE"/>
    <property type="match status" value="1"/>
</dbReference>
<feature type="transmembrane region" description="Helical" evidence="7">
    <location>
        <begin position="290"/>
        <end position="309"/>
    </location>
</feature>
<feature type="transmembrane region" description="Helical" evidence="7">
    <location>
        <begin position="102"/>
        <end position="122"/>
    </location>
</feature>
<dbReference type="Proteomes" id="UP000199323">
    <property type="component" value="Unassembled WGS sequence"/>
</dbReference>
<sequence>MPLALLALALGAFGIGTTEFVIIGLLPDIAGDFGVSIPTAGFLVTGYALGVVAGAPLMTVLGTKISRKRMLMLLMGLFIAGNVLSALAPTFALMLAGRIVASLAHGAFFGIGSVVAAGLVAAEKRAGAIAMMFTGLTVANVIGVPLGTFVGQSAGWRVTFLIVAGFGVLGLAGIARLVPEIPRPEGVRLSHELAAFRNAQVLLAMAMTVLGFGGVFAAITYLTPMMTKVTGYADSSVTWLLVLFGLGMVGGNLLGGRYADRRLMPLLYATLGGLAVVLALFTVTAHDKPAAAVTVLLIGALGFATVPPLQKRVLDQASGAPTLASAVNIGAFNLGNALAAWLGGLLISGGAGYTAPNWLGAALAASALALALTSSALDRRTARVAPSTTASMSPTATASASSSSSSSTEVARSAARDVREAAGSPR</sequence>
<dbReference type="InterPro" id="IPR036259">
    <property type="entry name" value="MFS_trans_sf"/>
</dbReference>
<feature type="transmembrane region" description="Helical" evidence="7">
    <location>
        <begin position="156"/>
        <end position="178"/>
    </location>
</feature>
<keyword evidence="5 7" id="KW-0472">Membrane</keyword>
<evidence type="ECO:0000259" key="8">
    <source>
        <dbReference type="PROSITE" id="PS50850"/>
    </source>
</evidence>
<dbReference type="OrthoDB" id="9814237at2"/>
<evidence type="ECO:0000313" key="9">
    <source>
        <dbReference type="EMBL" id="SFF44659.1"/>
    </source>
</evidence>
<dbReference type="RefSeq" id="WP_093715635.1">
    <property type="nucleotide sequence ID" value="NZ_FONG01000014.1"/>
</dbReference>
<evidence type="ECO:0000256" key="4">
    <source>
        <dbReference type="ARBA" id="ARBA00022989"/>
    </source>
</evidence>
<evidence type="ECO:0000256" key="5">
    <source>
        <dbReference type="ARBA" id="ARBA00023136"/>
    </source>
</evidence>
<keyword evidence="2" id="KW-1003">Cell membrane</keyword>
<feature type="transmembrane region" description="Helical" evidence="7">
    <location>
        <begin position="199"/>
        <end position="224"/>
    </location>
</feature>
<feature type="domain" description="Major facilitator superfamily (MFS) profile" evidence="8">
    <location>
        <begin position="4"/>
        <end position="382"/>
    </location>
</feature>
<feature type="transmembrane region" description="Helical" evidence="7">
    <location>
        <begin position="42"/>
        <end position="61"/>
    </location>
</feature>
<name>A0A1I2IQV3_9ACTN</name>
<feature type="transmembrane region" description="Helical" evidence="7">
    <location>
        <begin position="73"/>
        <end position="96"/>
    </location>
</feature>